<sequence>MGHGLTNDEIAWRMHVSVATVKSFPARAFCKTGVAFRAELTAWLLRRGN</sequence>
<dbReference type="RefSeq" id="WP_154527614.1">
    <property type="nucleotide sequence ID" value="NZ_VUNH01000001.1"/>
</dbReference>
<protein>
    <submittedName>
        <fullName evidence="2">Response regulator transcription factor</fullName>
    </submittedName>
</protein>
<evidence type="ECO:0000259" key="1">
    <source>
        <dbReference type="PROSITE" id="PS50043"/>
    </source>
</evidence>
<accession>A0A6L5Y8Y0</accession>
<proteinExistence type="predicted"/>
<evidence type="ECO:0000313" key="3">
    <source>
        <dbReference type="Proteomes" id="UP000473699"/>
    </source>
</evidence>
<dbReference type="GO" id="GO:0006355">
    <property type="term" value="P:regulation of DNA-templated transcription"/>
    <property type="evidence" value="ECO:0007669"/>
    <property type="project" value="InterPro"/>
</dbReference>
<dbReference type="InterPro" id="IPR036388">
    <property type="entry name" value="WH-like_DNA-bd_sf"/>
</dbReference>
<dbReference type="PROSITE" id="PS50043">
    <property type="entry name" value="HTH_LUXR_2"/>
    <property type="match status" value="1"/>
</dbReference>
<evidence type="ECO:0000313" key="2">
    <source>
        <dbReference type="EMBL" id="MST54468.1"/>
    </source>
</evidence>
<dbReference type="Pfam" id="PF00196">
    <property type="entry name" value="GerE"/>
    <property type="match status" value="1"/>
</dbReference>
<dbReference type="GO" id="GO:0003677">
    <property type="term" value="F:DNA binding"/>
    <property type="evidence" value="ECO:0007669"/>
    <property type="project" value="InterPro"/>
</dbReference>
<feature type="domain" description="HTH luxR-type" evidence="1">
    <location>
        <begin position="1"/>
        <end position="48"/>
    </location>
</feature>
<dbReference type="SUPFAM" id="SSF46894">
    <property type="entry name" value="C-terminal effector domain of the bipartite response regulators"/>
    <property type="match status" value="1"/>
</dbReference>
<gene>
    <name evidence="2" type="ORF">FYJ74_00130</name>
</gene>
<keyword evidence="3" id="KW-1185">Reference proteome</keyword>
<dbReference type="EMBL" id="VUNH01000001">
    <property type="protein sequence ID" value="MST54468.1"/>
    <property type="molecule type" value="Genomic_DNA"/>
</dbReference>
<dbReference type="InterPro" id="IPR016032">
    <property type="entry name" value="Sig_transdc_resp-reg_C-effctor"/>
</dbReference>
<dbReference type="AlphaFoldDB" id="A0A6L5Y8Y0"/>
<reference evidence="2 3" key="1">
    <citation type="submission" date="2019-08" db="EMBL/GenBank/DDBJ databases">
        <title>In-depth cultivation of the pig gut microbiome towards novel bacterial diversity and tailored functional studies.</title>
        <authorList>
            <person name="Wylensek D."/>
            <person name="Hitch T.C.A."/>
            <person name="Clavel T."/>
        </authorList>
    </citation>
    <scope>NUCLEOTIDE SEQUENCE [LARGE SCALE GENOMIC DNA]</scope>
    <source>
        <strain evidence="2 3">SM-530-WT-4B</strain>
    </source>
</reference>
<organism evidence="2 3">
    <name type="scientific">Pyramidobacter porci</name>
    <dbReference type="NCBI Taxonomy" id="2605789"/>
    <lineage>
        <taxon>Bacteria</taxon>
        <taxon>Thermotogati</taxon>
        <taxon>Synergistota</taxon>
        <taxon>Synergistia</taxon>
        <taxon>Synergistales</taxon>
        <taxon>Dethiosulfovibrionaceae</taxon>
        <taxon>Pyramidobacter</taxon>
    </lineage>
</organism>
<name>A0A6L5Y8Y0_9BACT</name>
<dbReference type="InterPro" id="IPR000792">
    <property type="entry name" value="Tscrpt_reg_LuxR_C"/>
</dbReference>
<comment type="caution">
    <text evidence="2">The sequence shown here is derived from an EMBL/GenBank/DDBJ whole genome shotgun (WGS) entry which is preliminary data.</text>
</comment>
<dbReference type="Gene3D" id="1.10.10.10">
    <property type="entry name" value="Winged helix-like DNA-binding domain superfamily/Winged helix DNA-binding domain"/>
    <property type="match status" value="1"/>
</dbReference>
<dbReference type="PROSITE" id="PS00622">
    <property type="entry name" value="HTH_LUXR_1"/>
    <property type="match status" value="1"/>
</dbReference>
<dbReference type="Proteomes" id="UP000473699">
    <property type="component" value="Unassembled WGS sequence"/>
</dbReference>